<comment type="caution">
    <text evidence="3">The sequence shown here is derived from an EMBL/GenBank/DDBJ whole genome shotgun (WGS) entry which is preliminary data.</text>
</comment>
<dbReference type="Proteomes" id="UP000630660">
    <property type="component" value="Unassembled WGS sequence"/>
</dbReference>
<dbReference type="AlphaFoldDB" id="A0A9D5K9Q7"/>
<evidence type="ECO:0000313" key="4">
    <source>
        <dbReference type="Proteomes" id="UP000630660"/>
    </source>
</evidence>
<organism evidence="3 4">
    <name type="scientific">candidate division WOR-3 bacterium</name>
    <dbReference type="NCBI Taxonomy" id="2052148"/>
    <lineage>
        <taxon>Bacteria</taxon>
        <taxon>Bacteria division WOR-3</taxon>
    </lineage>
</organism>
<reference evidence="3" key="1">
    <citation type="submission" date="2019-11" db="EMBL/GenBank/DDBJ databases">
        <title>Microbial mats filling the niche in hypersaline microbial mats.</title>
        <authorList>
            <person name="Wong H.L."/>
            <person name="Macleod F.I."/>
            <person name="White R.A. III"/>
            <person name="Burns B.P."/>
        </authorList>
    </citation>
    <scope>NUCLEOTIDE SEQUENCE</scope>
    <source>
        <strain evidence="3">Bin_327</strain>
    </source>
</reference>
<accession>A0A9D5K9Q7</accession>
<dbReference type="InterPro" id="IPR025698">
    <property type="entry name" value="2TM_dom"/>
</dbReference>
<keyword evidence="1" id="KW-1133">Transmembrane helix</keyword>
<protein>
    <recommendedName>
        <fullName evidence="2">2TM domain-containing protein</fullName>
    </recommendedName>
</protein>
<feature type="transmembrane region" description="Helical" evidence="1">
    <location>
        <begin position="46"/>
        <end position="71"/>
    </location>
</feature>
<name>A0A9D5K9Q7_UNCW3</name>
<feature type="domain" description="2TM" evidence="2">
    <location>
        <begin position="7"/>
        <end position="82"/>
    </location>
</feature>
<evidence type="ECO:0000313" key="3">
    <source>
        <dbReference type="EMBL" id="MBD3364943.1"/>
    </source>
</evidence>
<gene>
    <name evidence="3" type="ORF">GF359_06985</name>
</gene>
<sequence length="102" mass="11904">MEQHIRRRAEERVERRFTFFAHLVIYLVINIGAFFVWFFVTNKGKGFPWFLILAGGWGVGLLAHFLSVFVFGKLREKMIDKEAAKLRKGMHESKSRTEGRGS</sequence>
<keyword evidence="1" id="KW-0472">Membrane</keyword>
<dbReference type="Pfam" id="PF13239">
    <property type="entry name" value="2TM"/>
    <property type="match status" value="1"/>
</dbReference>
<feature type="transmembrane region" description="Helical" evidence="1">
    <location>
        <begin position="20"/>
        <end position="40"/>
    </location>
</feature>
<proteinExistence type="predicted"/>
<keyword evidence="1" id="KW-0812">Transmembrane</keyword>
<evidence type="ECO:0000256" key="1">
    <source>
        <dbReference type="SAM" id="Phobius"/>
    </source>
</evidence>
<dbReference type="EMBL" id="WJKJ01000235">
    <property type="protein sequence ID" value="MBD3364943.1"/>
    <property type="molecule type" value="Genomic_DNA"/>
</dbReference>
<evidence type="ECO:0000259" key="2">
    <source>
        <dbReference type="Pfam" id="PF13239"/>
    </source>
</evidence>